<dbReference type="SUPFAM" id="SSF51182">
    <property type="entry name" value="RmlC-like cupins"/>
    <property type="match status" value="1"/>
</dbReference>
<dbReference type="Pfam" id="PF07883">
    <property type="entry name" value="Cupin_2"/>
    <property type="match status" value="1"/>
</dbReference>
<dbReference type="InterPro" id="IPR011051">
    <property type="entry name" value="RmlC_Cupin_sf"/>
</dbReference>
<name>A0A1H9FYL8_9BACI</name>
<dbReference type="InterPro" id="IPR013096">
    <property type="entry name" value="Cupin_2"/>
</dbReference>
<gene>
    <name evidence="2" type="ORF">SAMN05216362_11360</name>
</gene>
<dbReference type="EMBL" id="FOES01000013">
    <property type="protein sequence ID" value="SEQ42934.1"/>
    <property type="molecule type" value="Genomic_DNA"/>
</dbReference>
<evidence type="ECO:0000313" key="2">
    <source>
        <dbReference type="EMBL" id="SEQ42934.1"/>
    </source>
</evidence>
<dbReference type="AlphaFoldDB" id="A0A1H9FYL8"/>
<keyword evidence="3" id="KW-1185">Reference proteome</keyword>
<organism evidence="2 3">
    <name type="scientific">Piscibacillus halophilus</name>
    <dbReference type="NCBI Taxonomy" id="571933"/>
    <lineage>
        <taxon>Bacteria</taxon>
        <taxon>Bacillati</taxon>
        <taxon>Bacillota</taxon>
        <taxon>Bacilli</taxon>
        <taxon>Bacillales</taxon>
        <taxon>Bacillaceae</taxon>
        <taxon>Piscibacillus</taxon>
    </lineage>
</organism>
<dbReference type="InterPro" id="IPR014710">
    <property type="entry name" value="RmlC-like_jellyroll"/>
</dbReference>
<dbReference type="Gene3D" id="2.60.120.10">
    <property type="entry name" value="Jelly Rolls"/>
    <property type="match status" value="1"/>
</dbReference>
<dbReference type="RefSeq" id="WP_091773486.1">
    <property type="nucleotide sequence ID" value="NZ_FOES01000013.1"/>
</dbReference>
<feature type="domain" description="Cupin type-2" evidence="1">
    <location>
        <begin position="44"/>
        <end position="96"/>
    </location>
</feature>
<evidence type="ECO:0000259" key="1">
    <source>
        <dbReference type="Pfam" id="PF07883"/>
    </source>
</evidence>
<accession>A0A1H9FYL8</accession>
<dbReference type="Proteomes" id="UP000199427">
    <property type="component" value="Unassembled WGS sequence"/>
</dbReference>
<dbReference type="STRING" id="571933.SAMN05216362_11360"/>
<sequence length="121" mass="13707">MEFYKFNKEVGKQINQYRSNFVMTRILQSSQSVQIGCMYLGEGGVVGYHQATLPQLFLVISGEGIVREGDSEWIHVKAGDAVFWMNGEWHETKTETGLTALVIEGEDLDPSRYMKLLENQG</sequence>
<reference evidence="2 3" key="1">
    <citation type="submission" date="2016-10" db="EMBL/GenBank/DDBJ databases">
        <authorList>
            <person name="de Groot N.N."/>
        </authorList>
    </citation>
    <scope>NUCLEOTIDE SEQUENCE [LARGE SCALE GENOMIC DNA]</scope>
    <source>
        <strain evidence="2 3">DSM 21633</strain>
    </source>
</reference>
<dbReference type="OrthoDB" id="3782397at2"/>
<protein>
    <submittedName>
        <fullName evidence="2">Cupin domain-containing protein</fullName>
    </submittedName>
</protein>
<proteinExistence type="predicted"/>
<evidence type="ECO:0000313" key="3">
    <source>
        <dbReference type="Proteomes" id="UP000199427"/>
    </source>
</evidence>